<keyword evidence="2" id="KW-1185">Reference proteome</keyword>
<name>A0ABP7EDV7_9ACTN</name>
<comment type="caution">
    <text evidence="1">The sequence shown here is derived from an EMBL/GenBank/DDBJ whole genome shotgun (WGS) entry which is preliminary data.</text>
</comment>
<reference evidence="2" key="1">
    <citation type="journal article" date="2019" name="Int. J. Syst. Evol. Microbiol.">
        <title>The Global Catalogue of Microorganisms (GCM) 10K type strain sequencing project: providing services to taxonomists for standard genome sequencing and annotation.</title>
        <authorList>
            <consortium name="The Broad Institute Genomics Platform"/>
            <consortium name="The Broad Institute Genome Sequencing Center for Infectious Disease"/>
            <person name="Wu L."/>
            <person name="Ma J."/>
        </authorList>
    </citation>
    <scope>NUCLEOTIDE SEQUENCE [LARGE SCALE GENOMIC DNA]</scope>
    <source>
        <strain evidence="2">JCM 30846</strain>
    </source>
</reference>
<dbReference type="Proteomes" id="UP001499884">
    <property type="component" value="Unassembled WGS sequence"/>
</dbReference>
<evidence type="ECO:0000313" key="1">
    <source>
        <dbReference type="EMBL" id="GAA3717795.1"/>
    </source>
</evidence>
<gene>
    <name evidence="1" type="ORF">GCM10023082_14200</name>
</gene>
<organism evidence="1 2">
    <name type="scientific">Streptomyces tremellae</name>
    <dbReference type="NCBI Taxonomy" id="1124239"/>
    <lineage>
        <taxon>Bacteria</taxon>
        <taxon>Bacillati</taxon>
        <taxon>Actinomycetota</taxon>
        <taxon>Actinomycetes</taxon>
        <taxon>Kitasatosporales</taxon>
        <taxon>Streptomycetaceae</taxon>
        <taxon>Streptomyces</taxon>
    </lineage>
</organism>
<proteinExistence type="predicted"/>
<protein>
    <submittedName>
        <fullName evidence="1">Uncharacterized protein</fullName>
    </submittedName>
</protein>
<dbReference type="EMBL" id="BAABEP010000006">
    <property type="protein sequence ID" value="GAA3717795.1"/>
    <property type="molecule type" value="Genomic_DNA"/>
</dbReference>
<evidence type="ECO:0000313" key="2">
    <source>
        <dbReference type="Proteomes" id="UP001499884"/>
    </source>
</evidence>
<accession>A0ABP7EDV7</accession>
<sequence length="87" mass="9442">MRVGGLMCVTVRFESGTRIEPWDPTERTITVPAGLSPLLTVTAVRAVLAELCISQPPFEALCFCGETIETLPRVPEQRSTQVVSNAP</sequence>